<protein>
    <submittedName>
        <fullName evidence="5">2-phospho-L-lactate guanylyltransferase</fullName>
    </submittedName>
</protein>
<comment type="caution">
    <text evidence="5">The sequence shown here is derived from an EMBL/GenBank/DDBJ whole genome shotgun (WGS) entry which is preliminary data.</text>
</comment>
<organism evidence="5 6">
    <name type="scientific">Natrinema soli</name>
    <dbReference type="NCBI Taxonomy" id="1930624"/>
    <lineage>
        <taxon>Archaea</taxon>
        <taxon>Methanobacteriati</taxon>
        <taxon>Methanobacteriota</taxon>
        <taxon>Stenosarchaea group</taxon>
        <taxon>Halobacteria</taxon>
        <taxon>Halobacteriales</taxon>
        <taxon>Natrialbaceae</taxon>
        <taxon>Natrinema</taxon>
    </lineage>
</organism>
<keyword evidence="1" id="KW-0808">Transferase</keyword>
<sequence length="116" mass="12713">DALERLLTTSADIAIAPGRGGGTNALVVRHPDFRVDYHGASYLDHREIARDVGASLETVDSFRLATDIDEPTDLVEVLVHGLETNRAPARLRAFGFELDDRDGRVDIVRDESVATE</sequence>
<name>A0ABD5SYR0_9EURY</name>
<evidence type="ECO:0000256" key="3">
    <source>
        <dbReference type="ARBA" id="ARBA00022741"/>
    </source>
</evidence>
<keyword evidence="4" id="KW-0342">GTP-binding</keyword>
<reference evidence="5 6" key="1">
    <citation type="journal article" date="2019" name="Int. J. Syst. Evol. Microbiol.">
        <title>The Global Catalogue of Microorganisms (GCM) 10K type strain sequencing project: providing services to taxonomists for standard genome sequencing and annotation.</title>
        <authorList>
            <consortium name="The Broad Institute Genomics Platform"/>
            <consortium name="The Broad Institute Genome Sequencing Center for Infectious Disease"/>
            <person name="Wu L."/>
            <person name="Ma J."/>
        </authorList>
    </citation>
    <scope>NUCLEOTIDE SEQUENCE [LARGE SCALE GENOMIC DNA]</scope>
    <source>
        <strain evidence="5 6">LMG 29247</strain>
    </source>
</reference>
<evidence type="ECO:0000256" key="2">
    <source>
        <dbReference type="ARBA" id="ARBA00022695"/>
    </source>
</evidence>
<evidence type="ECO:0000313" key="5">
    <source>
        <dbReference type="EMBL" id="MFC6768378.1"/>
    </source>
</evidence>
<dbReference type="GO" id="GO:0005525">
    <property type="term" value="F:GTP binding"/>
    <property type="evidence" value="ECO:0007669"/>
    <property type="project" value="UniProtKB-KW"/>
</dbReference>
<dbReference type="Proteomes" id="UP001596383">
    <property type="component" value="Unassembled WGS sequence"/>
</dbReference>
<dbReference type="AlphaFoldDB" id="A0ABD5SYR0"/>
<dbReference type="InterPro" id="IPR029044">
    <property type="entry name" value="Nucleotide-diphossugar_trans"/>
</dbReference>
<dbReference type="GO" id="GO:0016779">
    <property type="term" value="F:nucleotidyltransferase activity"/>
    <property type="evidence" value="ECO:0007669"/>
    <property type="project" value="UniProtKB-KW"/>
</dbReference>
<feature type="non-terminal residue" evidence="5">
    <location>
        <position position="1"/>
    </location>
</feature>
<dbReference type="EMBL" id="JBHSWV010000541">
    <property type="protein sequence ID" value="MFC6768378.1"/>
    <property type="molecule type" value="Genomic_DNA"/>
</dbReference>
<keyword evidence="3" id="KW-0547">Nucleotide-binding</keyword>
<dbReference type="Gene3D" id="6.10.140.50">
    <property type="match status" value="1"/>
</dbReference>
<dbReference type="SUPFAM" id="SSF53448">
    <property type="entry name" value="Nucleotide-diphospho-sugar transferases"/>
    <property type="match status" value="1"/>
</dbReference>
<accession>A0ABD5SYR0</accession>
<evidence type="ECO:0000313" key="6">
    <source>
        <dbReference type="Proteomes" id="UP001596383"/>
    </source>
</evidence>
<proteinExistence type="predicted"/>
<keyword evidence="2 5" id="KW-0548">Nucleotidyltransferase</keyword>
<keyword evidence="6" id="KW-1185">Reference proteome</keyword>
<dbReference type="Pfam" id="PF01983">
    <property type="entry name" value="CofC"/>
    <property type="match status" value="1"/>
</dbReference>
<dbReference type="PANTHER" id="PTHR40392:SF1">
    <property type="entry name" value="2-PHOSPHO-L-LACTATE GUANYLYLTRANSFERASE"/>
    <property type="match status" value="1"/>
</dbReference>
<dbReference type="InterPro" id="IPR002835">
    <property type="entry name" value="CofC"/>
</dbReference>
<evidence type="ECO:0000256" key="1">
    <source>
        <dbReference type="ARBA" id="ARBA00022679"/>
    </source>
</evidence>
<dbReference type="Gene3D" id="3.90.550.10">
    <property type="entry name" value="Spore Coat Polysaccharide Biosynthesis Protein SpsA, Chain A"/>
    <property type="match status" value="1"/>
</dbReference>
<gene>
    <name evidence="5" type="ORF">ACFQE6_26250</name>
</gene>
<evidence type="ECO:0000256" key="4">
    <source>
        <dbReference type="ARBA" id="ARBA00023134"/>
    </source>
</evidence>
<dbReference type="PANTHER" id="PTHR40392">
    <property type="entry name" value="2-PHOSPHO-L-LACTATE GUANYLYLTRANSFERASE"/>
    <property type="match status" value="1"/>
</dbReference>